<dbReference type="Pfam" id="PF00857">
    <property type="entry name" value="Isochorismatase"/>
    <property type="match status" value="1"/>
</dbReference>
<keyword evidence="2 4" id="KW-0378">Hydrolase</keyword>
<gene>
    <name evidence="4" type="ORF">DW084_12355</name>
</gene>
<proteinExistence type="inferred from homology"/>
<comment type="similarity">
    <text evidence="1">Belongs to the isochorismatase family.</text>
</comment>
<evidence type="ECO:0000256" key="2">
    <source>
        <dbReference type="ARBA" id="ARBA00022801"/>
    </source>
</evidence>
<sequence>MQDVLLIIDLQNGVCQTNDQTIDHLSELLLFVNQRIQRYRKEEKPVIFVQHEEETLPYGSKAWQLHPALAYEPTDRLIRKKHANSFFQTDLQAALQTNQVRSIEFAGAQTEYCLDGTIKFAHGLGYQNVVYAQATTTYPSRGRSAAEIIDWYEMIWQGRFAEVLANPQMKKL</sequence>
<dbReference type="OrthoDB" id="9785724at2"/>
<dbReference type="InterPro" id="IPR050272">
    <property type="entry name" value="Isochorismatase-like_hydrls"/>
</dbReference>
<name>A0A1G8Z4B1_ENTCA</name>
<organism evidence="4 5">
    <name type="scientific">Enterococcus casseliflavus</name>
    <name type="common">Enterococcus flavescens</name>
    <dbReference type="NCBI Taxonomy" id="37734"/>
    <lineage>
        <taxon>Bacteria</taxon>
        <taxon>Bacillati</taxon>
        <taxon>Bacillota</taxon>
        <taxon>Bacilli</taxon>
        <taxon>Lactobacillales</taxon>
        <taxon>Enterococcaceae</taxon>
        <taxon>Enterococcus</taxon>
    </lineage>
</organism>
<dbReference type="InterPro" id="IPR036380">
    <property type="entry name" value="Isochorismatase-like_sf"/>
</dbReference>
<dbReference type="PANTHER" id="PTHR43540">
    <property type="entry name" value="PEROXYUREIDOACRYLATE/UREIDOACRYLATE AMIDOHYDROLASE-RELATED"/>
    <property type="match status" value="1"/>
</dbReference>
<dbReference type="SUPFAM" id="SSF52499">
    <property type="entry name" value="Isochorismatase-like hydrolases"/>
    <property type="match status" value="1"/>
</dbReference>
<dbReference type="PANTHER" id="PTHR43540:SF14">
    <property type="entry name" value="ISOCHORISMATASE"/>
    <property type="match status" value="1"/>
</dbReference>
<feature type="domain" description="Isochorismatase-like" evidence="3">
    <location>
        <begin position="4"/>
        <end position="146"/>
    </location>
</feature>
<evidence type="ECO:0000313" key="5">
    <source>
        <dbReference type="Proteomes" id="UP000286288"/>
    </source>
</evidence>
<protein>
    <submittedName>
        <fullName evidence="4">Cysteine hydrolase</fullName>
    </submittedName>
</protein>
<dbReference type="RefSeq" id="WP_074535356.1">
    <property type="nucleotide sequence ID" value="NZ_FNFS01000003.1"/>
</dbReference>
<accession>A0A1G8Z4B1</accession>
<reference evidence="4 5" key="1">
    <citation type="submission" date="2018-08" db="EMBL/GenBank/DDBJ databases">
        <title>A genome reference for cultivated species of the human gut microbiota.</title>
        <authorList>
            <person name="Zou Y."/>
            <person name="Xue W."/>
            <person name="Luo G."/>
        </authorList>
    </citation>
    <scope>NUCLEOTIDE SEQUENCE [LARGE SCALE GENOMIC DNA]</scope>
    <source>
        <strain evidence="4 5">AF48-16</strain>
    </source>
</reference>
<dbReference type="CDD" id="cd01014">
    <property type="entry name" value="nicotinamidase_related"/>
    <property type="match status" value="1"/>
</dbReference>
<dbReference type="Gene3D" id="3.40.50.850">
    <property type="entry name" value="Isochorismatase-like"/>
    <property type="match status" value="1"/>
</dbReference>
<dbReference type="AlphaFoldDB" id="A0A1G8Z4B1"/>
<dbReference type="InterPro" id="IPR000868">
    <property type="entry name" value="Isochorismatase-like_dom"/>
</dbReference>
<comment type="caution">
    <text evidence="4">The sequence shown here is derived from an EMBL/GenBank/DDBJ whole genome shotgun (WGS) entry which is preliminary data.</text>
</comment>
<evidence type="ECO:0000256" key="1">
    <source>
        <dbReference type="ARBA" id="ARBA00006336"/>
    </source>
</evidence>
<evidence type="ECO:0000313" key="4">
    <source>
        <dbReference type="EMBL" id="RHK05722.1"/>
    </source>
</evidence>
<evidence type="ECO:0000259" key="3">
    <source>
        <dbReference type="Pfam" id="PF00857"/>
    </source>
</evidence>
<dbReference type="GO" id="GO:0016787">
    <property type="term" value="F:hydrolase activity"/>
    <property type="evidence" value="ECO:0007669"/>
    <property type="project" value="UniProtKB-KW"/>
</dbReference>
<dbReference type="Proteomes" id="UP000286288">
    <property type="component" value="Unassembled WGS sequence"/>
</dbReference>
<dbReference type="EMBL" id="QRMZ01000016">
    <property type="protein sequence ID" value="RHK05722.1"/>
    <property type="molecule type" value="Genomic_DNA"/>
</dbReference>